<dbReference type="Pfam" id="PF00270">
    <property type="entry name" value="DEAD"/>
    <property type="match status" value="1"/>
</dbReference>
<feature type="domain" description="HD Cas3-type" evidence="11">
    <location>
        <begin position="16"/>
        <end position="203"/>
    </location>
</feature>
<evidence type="ECO:0000256" key="4">
    <source>
        <dbReference type="ARBA" id="ARBA00022723"/>
    </source>
</evidence>
<gene>
    <name evidence="12" type="ORF">NSPZN2_50208</name>
</gene>
<keyword evidence="6" id="KW-0378">Hydrolase</keyword>
<evidence type="ECO:0000259" key="10">
    <source>
        <dbReference type="PROSITE" id="PS51192"/>
    </source>
</evidence>
<dbReference type="Proteomes" id="UP000675880">
    <property type="component" value="Unassembled WGS sequence"/>
</dbReference>
<name>A0ABM8S4H6_9BACT</name>
<evidence type="ECO:0000256" key="1">
    <source>
        <dbReference type="ARBA" id="ARBA00006847"/>
    </source>
</evidence>
<dbReference type="InterPro" id="IPR050547">
    <property type="entry name" value="DEAD_box_RNA_helicases"/>
</dbReference>
<dbReference type="Pfam" id="PF18019">
    <property type="entry name" value="Cas3_HD"/>
    <property type="match status" value="1"/>
</dbReference>
<protein>
    <submittedName>
        <fullName evidence="12">CRISPR-associated helicase Cas3, protein</fullName>
    </submittedName>
</protein>
<dbReference type="RefSeq" id="WP_213043788.1">
    <property type="nucleotide sequence ID" value="NZ_CAJNBJ010000018.1"/>
</dbReference>
<accession>A0ABM8S4H6</accession>
<comment type="similarity">
    <text evidence="1">In the N-terminal section; belongs to the CRISPR-associated nuclease Cas3-HD family.</text>
</comment>
<reference evidence="12 13" key="1">
    <citation type="submission" date="2021-02" db="EMBL/GenBank/DDBJ databases">
        <authorList>
            <person name="Han P."/>
        </authorList>
    </citation>
    <scope>NUCLEOTIDE SEQUENCE [LARGE SCALE GENOMIC DNA]</scope>
    <source>
        <strain evidence="12">Candidatus Nitrospira sp. ZN2</strain>
    </source>
</reference>
<keyword evidence="13" id="KW-1185">Reference proteome</keyword>
<dbReference type="InterPro" id="IPR054712">
    <property type="entry name" value="Cas3-like_dom"/>
</dbReference>
<dbReference type="InterPro" id="IPR006474">
    <property type="entry name" value="Helicase_Cas3_CRISPR-ass_core"/>
</dbReference>
<dbReference type="InterPro" id="IPR027417">
    <property type="entry name" value="P-loop_NTPase"/>
</dbReference>
<proteinExistence type="inferred from homology"/>
<feature type="domain" description="Helicase ATP-binding" evidence="10">
    <location>
        <begin position="273"/>
        <end position="475"/>
    </location>
</feature>
<evidence type="ECO:0000256" key="5">
    <source>
        <dbReference type="ARBA" id="ARBA00022741"/>
    </source>
</evidence>
<organism evidence="12 13">
    <name type="scientific">Nitrospira defluvii</name>
    <dbReference type="NCBI Taxonomy" id="330214"/>
    <lineage>
        <taxon>Bacteria</taxon>
        <taxon>Pseudomonadati</taxon>
        <taxon>Nitrospirota</taxon>
        <taxon>Nitrospiria</taxon>
        <taxon>Nitrospirales</taxon>
        <taxon>Nitrospiraceae</taxon>
        <taxon>Nitrospira</taxon>
    </lineage>
</organism>
<keyword evidence="9" id="KW-0051">Antiviral defense</keyword>
<keyword evidence="7" id="KW-0347">Helicase</keyword>
<keyword evidence="4" id="KW-0479">Metal-binding</keyword>
<dbReference type="SUPFAM" id="SSF109604">
    <property type="entry name" value="HD-domain/PDEase-like"/>
    <property type="match status" value="1"/>
</dbReference>
<evidence type="ECO:0000313" key="13">
    <source>
        <dbReference type="Proteomes" id="UP000675880"/>
    </source>
</evidence>
<dbReference type="PROSITE" id="PS51643">
    <property type="entry name" value="HD_CAS3"/>
    <property type="match status" value="1"/>
</dbReference>
<dbReference type="SMART" id="SM00487">
    <property type="entry name" value="DEXDc"/>
    <property type="match status" value="1"/>
</dbReference>
<keyword evidence="8" id="KW-0067">ATP-binding</keyword>
<dbReference type="CDD" id="cd09641">
    <property type="entry name" value="Cas3''_I"/>
    <property type="match status" value="1"/>
</dbReference>
<sequence>MNNVLRNLWAKTSRDQDERWHPLILHMLDVAASAEAILLREPDSTRRRMGAILGLEWEEARPWLLLLIACHDLGKGCPGFQCKWKNLSGLDSGRSPNTDINHAFVSQIALAEWLQQQHWPYDLSDLVADAVGCHHGERASPSMLNDLTGNRRAIGKPEWSDVRRGLIESLREVLKPTIAPTKGNLSGPDFMLLSGLTSFADWIGSNEEWFAFGTPHDCGDLNAWFESRSVCAEHALNAIGWGSRTPLGKESKPFREVFGFSPRPLQQAVAEALADLTAPAILLLEAPMGEGKTEAAFFAHLELQRKFGHRGLYVALPTKATGNAMFTRTLKFLRDQGVNRRLDLQLVHGGALLNDTFQKLKVSGIWDEKEGQVRAGEWFTNKKRALLSEYGVGTVDQVLLPILPVRHNFVRLWGLANRVVVFDEIHAYDAYTGTLLIHLLRWLLALGSSVVLLSATLPPSIRRKLASVVSKTMSAQEVSYPRLTVFQQGESVFQKHFQADPARRQTVRLQAIAPDLSDIRVALESHLTQGGMGLALLNTVQRAQDVYRLFPAGEPLMREGHRVGKRLSDGTEVFLFHARFPADRRQQREEQALKSFGRLGARSGRKILIATQVAEQSLDLDFDMIVTDLAPIDLVLQRAGRLWRHARTTRSVSEPMLLVAGLLSDEPPSFGKPLWWGSVYHEDILLRTWSLLRGKQHLTLPDEIDVLVESVYEEKVDVPESLKERLDKALMGSDGKTIARTGQANQAIIGLPDDASWNDPARFVLYDEDEPGIHRALMAQTRLGEDSIIAIPLLADDGFESKTTPDFAQSKEWFLRGVNLTRMAVVQRLKKMGVPEGWKESPLLRSCFPLFLHADGRWEEDATVRLDDDLGIVYEPKETE</sequence>
<evidence type="ECO:0000256" key="6">
    <source>
        <dbReference type="ARBA" id="ARBA00022801"/>
    </source>
</evidence>
<dbReference type="InterPro" id="IPR041372">
    <property type="entry name" value="Cas3_C"/>
</dbReference>
<dbReference type="InterPro" id="IPR001650">
    <property type="entry name" value="Helicase_C-like"/>
</dbReference>
<dbReference type="SMART" id="SM00490">
    <property type="entry name" value="HELICc"/>
    <property type="match status" value="1"/>
</dbReference>
<dbReference type="NCBIfam" id="TIGR01587">
    <property type="entry name" value="cas3_core"/>
    <property type="match status" value="1"/>
</dbReference>
<dbReference type="Pfam" id="PF18395">
    <property type="entry name" value="Cas3_C"/>
    <property type="match status" value="1"/>
</dbReference>
<keyword evidence="5" id="KW-0547">Nucleotide-binding</keyword>
<dbReference type="PROSITE" id="PS51192">
    <property type="entry name" value="HELICASE_ATP_BIND_1"/>
    <property type="match status" value="1"/>
</dbReference>
<dbReference type="InterPro" id="IPR006483">
    <property type="entry name" value="CRISPR-assoc_Cas3_HD"/>
</dbReference>
<evidence type="ECO:0000256" key="9">
    <source>
        <dbReference type="ARBA" id="ARBA00023118"/>
    </source>
</evidence>
<dbReference type="PANTHER" id="PTHR47963:SF9">
    <property type="entry name" value="CRISPR-ASSOCIATED ENDONUCLEASE_HELICASE CAS3"/>
    <property type="match status" value="1"/>
</dbReference>
<evidence type="ECO:0000256" key="7">
    <source>
        <dbReference type="ARBA" id="ARBA00022806"/>
    </source>
</evidence>
<evidence type="ECO:0000256" key="2">
    <source>
        <dbReference type="ARBA" id="ARBA00009046"/>
    </source>
</evidence>
<comment type="caution">
    <text evidence="12">The sequence shown here is derived from an EMBL/GenBank/DDBJ whole genome shotgun (WGS) entry which is preliminary data.</text>
</comment>
<dbReference type="InterPro" id="IPR011545">
    <property type="entry name" value="DEAD/DEAH_box_helicase_dom"/>
</dbReference>
<dbReference type="PANTHER" id="PTHR47963">
    <property type="entry name" value="DEAD-BOX ATP-DEPENDENT RNA HELICASE 47, MITOCHONDRIAL"/>
    <property type="match status" value="1"/>
</dbReference>
<dbReference type="Pfam" id="PF22590">
    <property type="entry name" value="Cas3-like_C_2"/>
    <property type="match status" value="1"/>
</dbReference>
<evidence type="ECO:0000256" key="3">
    <source>
        <dbReference type="ARBA" id="ARBA00022722"/>
    </source>
</evidence>
<dbReference type="Gene3D" id="3.40.50.300">
    <property type="entry name" value="P-loop containing nucleotide triphosphate hydrolases"/>
    <property type="match status" value="2"/>
</dbReference>
<evidence type="ECO:0000313" key="12">
    <source>
        <dbReference type="EMBL" id="CAE6788024.1"/>
    </source>
</evidence>
<evidence type="ECO:0000256" key="8">
    <source>
        <dbReference type="ARBA" id="ARBA00022840"/>
    </source>
</evidence>
<keyword evidence="3" id="KW-0540">Nuclease</keyword>
<dbReference type="NCBIfam" id="TIGR01596">
    <property type="entry name" value="cas3_HD"/>
    <property type="match status" value="1"/>
</dbReference>
<dbReference type="InterPro" id="IPR014001">
    <property type="entry name" value="Helicase_ATP-bd"/>
</dbReference>
<comment type="similarity">
    <text evidence="2">In the central section; belongs to the CRISPR-associated helicase Cas3 family.</text>
</comment>
<dbReference type="InterPro" id="IPR038257">
    <property type="entry name" value="CRISPR-assoc_Cas3_HD_sf"/>
</dbReference>
<dbReference type="CDD" id="cd17930">
    <property type="entry name" value="DEXHc_cas3"/>
    <property type="match status" value="1"/>
</dbReference>
<dbReference type="EMBL" id="CAJNBJ010000018">
    <property type="protein sequence ID" value="CAE6788024.1"/>
    <property type="molecule type" value="Genomic_DNA"/>
</dbReference>
<dbReference type="Gene3D" id="1.10.3210.30">
    <property type="match status" value="1"/>
</dbReference>
<evidence type="ECO:0000259" key="11">
    <source>
        <dbReference type="PROSITE" id="PS51643"/>
    </source>
</evidence>
<dbReference type="SUPFAM" id="SSF52540">
    <property type="entry name" value="P-loop containing nucleoside triphosphate hydrolases"/>
    <property type="match status" value="1"/>
</dbReference>